<accession>A0A226E4H4</accession>
<feature type="region of interest" description="Disordered" evidence="5">
    <location>
        <begin position="362"/>
        <end position="439"/>
    </location>
</feature>
<reference evidence="7 8" key="1">
    <citation type="submission" date="2015-12" db="EMBL/GenBank/DDBJ databases">
        <title>The genome of Folsomia candida.</title>
        <authorList>
            <person name="Faddeeva A."/>
            <person name="Derks M.F."/>
            <person name="Anvar Y."/>
            <person name="Smit S."/>
            <person name="Van Straalen N."/>
            <person name="Roelofs D."/>
        </authorList>
    </citation>
    <scope>NUCLEOTIDE SEQUENCE [LARGE SCALE GENOMIC DNA]</scope>
    <source>
        <strain evidence="7 8">VU population</strain>
        <tissue evidence="7">Whole body</tissue>
    </source>
</reference>
<evidence type="ECO:0000259" key="6">
    <source>
        <dbReference type="PROSITE" id="PS50208"/>
    </source>
</evidence>
<dbReference type="GO" id="GO:0004197">
    <property type="term" value="F:cysteine-type endopeptidase activity"/>
    <property type="evidence" value="ECO:0007669"/>
    <property type="project" value="InterPro"/>
</dbReference>
<organism evidence="7 8">
    <name type="scientific">Folsomia candida</name>
    <name type="common">Springtail</name>
    <dbReference type="NCBI Taxonomy" id="158441"/>
    <lineage>
        <taxon>Eukaryota</taxon>
        <taxon>Metazoa</taxon>
        <taxon>Ecdysozoa</taxon>
        <taxon>Arthropoda</taxon>
        <taxon>Hexapoda</taxon>
        <taxon>Collembola</taxon>
        <taxon>Entomobryomorpha</taxon>
        <taxon>Isotomoidea</taxon>
        <taxon>Isotomidae</taxon>
        <taxon>Proisotominae</taxon>
        <taxon>Folsomia</taxon>
    </lineage>
</organism>
<keyword evidence="4" id="KW-0378">Hydrolase</keyword>
<feature type="compositionally biased region" description="Basic residues" evidence="5">
    <location>
        <begin position="393"/>
        <end position="418"/>
    </location>
</feature>
<evidence type="ECO:0000256" key="1">
    <source>
        <dbReference type="ARBA" id="ARBA00010134"/>
    </source>
</evidence>
<dbReference type="PANTHER" id="PTHR47901">
    <property type="entry name" value="CASPASE RECRUITMENT DOMAIN-CONTAINING PROTEIN 18"/>
    <property type="match status" value="1"/>
</dbReference>
<dbReference type="GO" id="GO:0006915">
    <property type="term" value="P:apoptotic process"/>
    <property type="evidence" value="ECO:0007669"/>
    <property type="project" value="UniProtKB-KW"/>
</dbReference>
<comment type="similarity">
    <text evidence="1">Belongs to the peptidase C14A family.</text>
</comment>
<evidence type="ECO:0000256" key="3">
    <source>
        <dbReference type="ARBA" id="ARBA00022703"/>
    </source>
</evidence>
<dbReference type="Proteomes" id="UP000198287">
    <property type="component" value="Unassembled WGS sequence"/>
</dbReference>
<dbReference type="Gene3D" id="3.40.50.1460">
    <property type="match status" value="1"/>
</dbReference>
<feature type="region of interest" description="Disordered" evidence="5">
    <location>
        <begin position="328"/>
        <end position="348"/>
    </location>
</feature>
<comment type="caution">
    <text evidence="7">The sequence shown here is derived from an EMBL/GenBank/DDBJ whole genome shotgun (WGS) entry which is preliminary data.</text>
</comment>
<proteinExistence type="inferred from homology"/>
<dbReference type="InterPro" id="IPR002398">
    <property type="entry name" value="Pept_C14"/>
</dbReference>
<dbReference type="PANTHER" id="PTHR47901:SF8">
    <property type="entry name" value="CASPASE-3"/>
    <property type="match status" value="1"/>
</dbReference>
<dbReference type="InterPro" id="IPR001309">
    <property type="entry name" value="Pept_C14_p20"/>
</dbReference>
<dbReference type="EMBL" id="LNIX01000007">
    <property type="protein sequence ID" value="OXA52170.1"/>
    <property type="molecule type" value="Genomic_DNA"/>
</dbReference>
<evidence type="ECO:0000313" key="8">
    <source>
        <dbReference type="Proteomes" id="UP000198287"/>
    </source>
</evidence>
<dbReference type="AlphaFoldDB" id="A0A226E4H4"/>
<dbReference type="SMART" id="SM00115">
    <property type="entry name" value="CASc"/>
    <property type="match status" value="1"/>
</dbReference>
<dbReference type="InterPro" id="IPR029030">
    <property type="entry name" value="Caspase-like_dom_sf"/>
</dbReference>
<evidence type="ECO:0000256" key="5">
    <source>
        <dbReference type="SAM" id="MobiDB-lite"/>
    </source>
</evidence>
<gene>
    <name evidence="7" type="ORF">Fcan01_13576</name>
</gene>
<keyword evidence="3" id="KW-0053">Apoptosis</keyword>
<feature type="domain" description="Caspase family p20" evidence="6">
    <location>
        <begin position="52"/>
        <end position="194"/>
    </location>
</feature>
<dbReference type="GO" id="GO:0006508">
    <property type="term" value="P:proteolysis"/>
    <property type="evidence" value="ECO:0007669"/>
    <property type="project" value="UniProtKB-KW"/>
</dbReference>
<protein>
    <submittedName>
        <fullName evidence="7">Caspase-2</fullName>
    </submittedName>
</protein>
<evidence type="ECO:0000256" key="2">
    <source>
        <dbReference type="ARBA" id="ARBA00022670"/>
    </source>
</evidence>
<dbReference type="InterPro" id="IPR015917">
    <property type="entry name" value="Pept_C14A"/>
</dbReference>
<name>A0A226E4H4_FOLCA</name>
<evidence type="ECO:0000256" key="4">
    <source>
        <dbReference type="ARBA" id="ARBA00022801"/>
    </source>
</evidence>
<dbReference type="PROSITE" id="PS50208">
    <property type="entry name" value="CASPASE_P20"/>
    <property type="match status" value="1"/>
</dbReference>
<evidence type="ECO:0000313" key="7">
    <source>
        <dbReference type="EMBL" id="OXA52170.1"/>
    </source>
</evidence>
<dbReference type="InterPro" id="IPR011600">
    <property type="entry name" value="Pept_C14_caspase"/>
</dbReference>
<dbReference type="Pfam" id="PF00656">
    <property type="entry name" value="Peptidase_C14"/>
    <property type="match status" value="1"/>
</dbReference>
<feature type="region of interest" description="Disordered" evidence="5">
    <location>
        <begin position="201"/>
        <end position="222"/>
    </location>
</feature>
<keyword evidence="2" id="KW-0645">Protease</keyword>
<dbReference type="OrthoDB" id="6097640at2759"/>
<dbReference type="SUPFAM" id="SSF52129">
    <property type="entry name" value="Caspase-like"/>
    <property type="match status" value="1"/>
</dbReference>
<dbReference type="STRING" id="158441.A0A226E4H4"/>
<keyword evidence="8" id="KW-1185">Reference proteome</keyword>
<sequence length="439" mass="49704">MARSKSSPQRKRTLTFDEKVAEVEKRRVKKTRHAKLPKNRVRKGIHDMTAPVRGRCVIFANSIFRNWKMEDGTPNLPGYERDAENLQKVFDDLHFKVTVYKNRSAEKMRQKLRSVVNYRVREIGGQKPNAFVLIILSHGDESSIMGSNFDPDHEEYKNDVLKEAEIIDILNNENCPHLIDRPTLIFLQTCKGDRVDFGVSMRDPSSPDINAEADSQTESDSEKEAIAASANIFKAALASDSPPETSPTESEILIWYCSFVGRHGSVFGIALARALINNAHDTDIQSLINLISAEMKDESTPIDVNQVAKQVPQVTLKGWTKQLFFNPGYPKSNKRGKINSSAAVPRKINKSTEQRQFLQHIDKQPNNLPHKVFGNDNTDPPIPKKSQSQPKPRSNKTKLSKRKRNPTPKKRISSLKKRSQAEKNHGECILQGYEKSTKL</sequence>